<evidence type="ECO:0000256" key="2">
    <source>
        <dbReference type="ARBA" id="ARBA00022679"/>
    </source>
</evidence>
<dbReference type="RefSeq" id="WP_336484411.1">
    <property type="nucleotide sequence ID" value="NZ_JBAWSV010000012.1"/>
</dbReference>
<dbReference type="Pfam" id="PF02803">
    <property type="entry name" value="Thiolase_C"/>
    <property type="match status" value="1"/>
</dbReference>
<evidence type="ECO:0000259" key="6">
    <source>
        <dbReference type="Pfam" id="PF02803"/>
    </source>
</evidence>
<gene>
    <name evidence="7" type="ORF">WAX78_23085</name>
</gene>
<proteinExistence type="inferred from homology"/>
<dbReference type="PROSITE" id="PS00737">
    <property type="entry name" value="THIOLASE_2"/>
    <property type="match status" value="1"/>
</dbReference>
<evidence type="ECO:0000256" key="3">
    <source>
        <dbReference type="ARBA" id="ARBA00023315"/>
    </source>
</evidence>
<dbReference type="PIRSF" id="PIRSF000429">
    <property type="entry name" value="Ac-CoA_Ac_transf"/>
    <property type="match status" value="1"/>
</dbReference>
<evidence type="ECO:0000313" key="8">
    <source>
        <dbReference type="Proteomes" id="UP001367922"/>
    </source>
</evidence>
<accession>A0ABU8G1Y6</accession>
<keyword evidence="3 4" id="KW-0012">Acyltransferase</keyword>
<sequence>MSREVVIVEAVRTPVGKRNGAFRELHPVQLGAVALNEVTKRANIEKGIVEDIVMGCVTPIAEQGFNIGRLAALEANFPITVPAVTINRLCGSGQQAIHFAAQEIKSGDMDITIAAGVEHMTKVPILSDGNANTIPNSLHEKYEIVHQGVSAEMIAEKYGITREQLDSYAFESHQRALKAIEAGYFKREIVPVDGIDKEGNAILVTNDEGPRANTSPEALANLKTVFKEDGSITAGNASQISDGAAAILLMDSEKAKELGYKARARIVNQVVVGSDPTMGLDGVIPATKKVLQKSNLTIHDMDLVEINEAFASVVLAWQKEMEADLHKVNVNGGAIALGHPLGATGVKLMTSLLHELERRNGRYGLLTICIGHGMSTATIIERI</sequence>
<reference evidence="7 8" key="1">
    <citation type="submission" date="2024-01" db="EMBL/GenBank/DDBJ databases">
        <title>Seven novel Bacillus-like species.</title>
        <authorList>
            <person name="Liu G."/>
        </authorList>
    </citation>
    <scope>NUCLEOTIDE SEQUENCE [LARGE SCALE GENOMIC DNA]</scope>
    <source>
        <strain evidence="7 8">FJAT-53711</strain>
    </source>
</reference>
<dbReference type="Pfam" id="PF00108">
    <property type="entry name" value="Thiolase_N"/>
    <property type="match status" value="1"/>
</dbReference>
<evidence type="ECO:0000313" key="7">
    <source>
        <dbReference type="EMBL" id="MEI4832275.1"/>
    </source>
</evidence>
<comment type="caution">
    <text evidence="7">The sequence shown here is derived from an EMBL/GenBank/DDBJ whole genome shotgun (WGS) entry which is preliminary data.</text>
</comment>
<dbReference type="SUPFAM" id="SSF53901">
    <property type="entry name" value="Thiolase-like"/>
    <property type="match status" value="2"/>
</dbReference>
<dbReference type="EMBL" id="JBAWSV010000012">
    <property type="protein sequence ID" value="MEI4832275.1"/>
    <property type="molecule type" value="Genomic_DNA"/>
</dbReference>
<dbReference type="PANTHER" id="PTHR43365:SF1">
    <property type="entry name" value="ACETYL-COA C-ACYLTRANSFERASE"/>
    <property type="match status" value="1"/>
</dbReference>
<name>A0ABU8G1Y6_9BACI</name>
<feature type="domain" description="Thiolase C-terminal" evidence="6">
    <location>
        <begin position="261"/>
        <end position="382"/>
    </location>
</feature>
<dbReference type="InterPro" id="IPR020613">
    <property type="entry name" value="Thiolase_CS"/>
</dbReference>
<dbReference type="InterPro" id="IPR020616">
    <property type="entry name" value="Thiolase_N"/>
</dbReference>
<dbReference type="EC" id="2.3.1.-" evidence="7"/>
<dbReference type="CDD" id="cd00751">
    <property type="entry name" value="thiolase"/>
    <property type="match status" value="1"/>
</dbReference>
<feature type="domain" description="Thiolase N-terminal" evidence="5">
    <location>
        <begin position="5"/>
        <end position="252"/>
    </location>
</feature>
<evidence type="ECO:0000259" key="5">
    <source>
        <dbReference type="Pfam" id="PF00108"/>
    </source>
</evidence>
<evidence type="ECO:0000256" key="1">
    <source>
        <dbReference type="ARBA" id="ARBA00010982"/>
    </source>
</evidence>
<dbReference type="InterPro" id="IPR020617">
    <property type="entry name" value="Thiolase_C"/>
</dbReference>
<evidence type="ECO:0000256" key="4">
    <source>
        <dbReference type="RuleBase" id="RU003557"/>
    </source>
</evidence>
<dbReference type="InterPro" id="IPR016039">
    <property type="entry name" value="Thiolase-like"/>
</dbReference>
<keyword evidence="2 4" id="KW-0808">Transferase</keyword>
<dbReference type="NCBIfam" id="TIGR01930">
    <property type="entry name" value="AcCoA-C-Actrans"/>
    <property type="match status" value="1"/>
</dbReference>
<dbReference type="GO" id="GO:0016746">
    <property type="term" value="F:acyltransferase activity"/>
    <property type="evidence" value="ECO:0007669"/>
    <property type="project" value="UniProtKB-KW"/>
</dbReference>
<keyword evidence="8" id="KW-1185">Reference proteome</keyword>
<dbReference type="PANTHER" id="PTHR43365">
    <property type="entry name" value="BLR7806 PROTEIN"/>
    <property type="match status" value="1"/>
</dbReference>
<protein>
    <submittedName>
        <fullName evidence="7">Thiolase family protein</fullName>
        <ecNumber evidence="7">2.3.1.-</ecNumber>
    </submittedName>
</protein>
<dbReference type="Proteomes" id="UP001367922">
    <property type="component" value="Unassembled WGS sequence"/>
</dbReference>
<dbReference type="Gene3D" id="3.40.47.10">
    <property type="match status" value="2"/>
</dbReference>
<comment type="similarity">
    <text evidence="1 4">Belongs to the thiolase-like superfamily. Thiolase family.</text>
</comment>
<dbReference type="InterPro" id="IPR002155">
    <property type="entry name" value="Thiolase"/>
</dbReference>
<organism evidence="7 8">
    <name type="scientific">Bacillus yunxiaonensis</name>
    <dbReference type="NCBI Taxonomy" id="3127665"/>
    <lineage>
        <taxon>Bacteria</taxon>
        <taxon>Bacillati</taxon>
        <taxon>Bacillota</taxon>
        <taxon>Bacilli</taxon>
        <taxon>Bacillales</taxon>
        <taxon>Bacillaceae</taxon>
        <taxon>Bacillus</taxon>
    </lineage>
</organism>